<feature type="transmembrane region" description="Helical" evidence="5">
    <location>
        <begin position="76"/>
        <end position="96"/>
    </location>
</feature>
<keyword evidence="4 5" id="KW-0472">Membrane</keyword>
<feature type="transmembrane region" description="Helical" evidence="5">
    <location>
        <begin position="108"/>
        <end position="128"/>
    </location>
</feature>
<reference evidence="7 8" key="1">
    <citation type="submission" date="2023-11" db="UniProtKB">
        <authorList>
            <consortium name="WormBaseParasite"/>
        </authorList>
    </citation>
    <scope>IDENTIFICATION</scope>
</reference>
<dbReference type="GO" id="GO:0016020">
    <property type="term" value="C:membrane"/>
    <property type="evidence" value="ECO:0007669"/>
    <property type="project" value="UniProtKB-SubCell"/>
</dbReference>
<dbReference type="WBParaSite" id="SMTH1_49040.2">
    <property type="protein sequence ID" value="SMTH1_49040.2"/>
    <property type="gene ID" value="SMTH1_49040"/>
</dbReference>
<evidence type="ECO:0000256" key="3">
    <source>
        <dbReference type="ARBA" id="ARBA00022989"/>
    </source>
</evidence>
<dbReference type="WBParaSite" id="SMTH1_49040.1">
    <property type="protein sequence ID" value="SMTH1_49040.1"/>
    <property type="gene ID" value="SMTH1_49040"/>
</dbReference>
<evidence type="ECO:0000256" key="5">
    <source>
        <dbReference type="SAM" id="Phobius"/>
    </source>
</evidence>
<evidence type="ECO:0000256" key="1">
    <source>
        <dbReference type="ARBA" id="ARBA00004141"/>
    </source>
</evidence>
<evidence type="ECO:0000256" key="4">
    <source>
        <dbReference type="ARBA" id="ARBA00023136"/>
    </source>
</evidence>
<dbReference type="Pfam" id="PF00335">
    <property type="entry name" value="Tetraspanin"/>
    <property type="match status" value="1"/>
</dbReference>
<name>A0AA85BG02_9TREM</name>
<feature type="transmembrane region" description="Helical" evidence="5">
    <location>
        <begin position="12"/>
        <end position="33"/>
    </location>
</feature>
<dbReference type="AlphaFoldDB" id="A0AA85BG02"/>
<evidence type="ECO:0000256" key="2">
    <source>
        <dbReference type="ARBA" id="ARBA00022692"/>
    </source>
</evidence>
<evidence type="ECO:0008006" key="9">
    <source>
        <dbReference type="Google" id="ProtNLM"/>
    </source>
</evidence>
<evidence type="ECO:0000313" key="8">
    <source>
        <dbReference type="WBParaSite" id="SMTH1_49040.2"/>
    </source>
</evidence>
<dbReference type="InterPro" id="IPR018499">
    <property type="entry name" value="Tetraspanin/Peripherin"/>
</dbReference>
<keyword evidence="3 5" id="KW-1133">Transmembrane helix</keyword>
<dbReference type="CDD" id="cd03156">
    <property type="entry name" value="uroplakin_I_like_LEL"/>
    <property type="match status" value="1"/>
</dbReference>
<protein>
    <recommendedName>
        <fullName evidence="9">Tetraspanin</fullName>
    </recommendedName>
</protein>
<sequence length="302" mass="33670">MCTVVLRLTLLLINSLVGLSALIVSSFGAILTWGRDTITRELDDVIGPMIKKMYGEEVAQDFTDMASGILQLTSPFGFLLFILGLVSLAICLFGFCGACCKSILCLRVYIGLLLVLVIIETTAMSFYYTDRESIFKLARKIAHNSLRNYRSIGSNNTDSIIYSVIMPTLNCCGLMNGSDFDDSPNFQRKVLFNEQNFDLKYPIPCCKMDAKFVVLDPTCPGEFNIKNSNIHEGCWVKLRQIIGFYGGMIVICGLVVILFQMNRKNNLKNNASLKNVIEDGYTVKDAAFLVNLNYQTATNVDK</sequence>
<proteinExistence type="predicted"/>
<comment type="subcellular location">
    <subcellularLocation>
        <location evidence="1">Membrane</location>
        <topology evidence="1">Multi-pass membrane protein</topology>
    </subcellularLocation>
</comment>
<dbReference type="Proteomes" id="UP000050791">
    <property type="component" value="Unassembled WGS sequence"/>
</dbReference>
<accession>A0AA85BG02</accession>
<dbReference type="PANTHER" id="PTHR19282">
    <property type="entry name" value="TETRASPANIN"/>
    <property type="match status" value="1"/>
</dbReference>
<feature type="transmembrane region" description="Helical" evidence="5">
    <location>
        <begin position="241"/>
        <end position="259"/>
    </location>
</feature>
<dbReference type="SUPFAM" id="SSF48652">
    <property type="entry name" value="Tetraspanin"/>
    <property type="match status" value="1"/>
</dbReference>
<evidence type="ECO:0000313" key="7">
    <source>
        <dbReference type="WBParaSite" id="SMTH1_49040.1"/>
    </source>
</evidence>
<keyword evidence="2 5" id="KW-0812">Transmembrane</keyword>
<evidence type="ECO:0000313" key="6">
    <source>
        <dbReference type="Proteomes" id="UP000050791"/>
    </source>
</evidence>
<dbReference type="InterPro" id="IPR008952">
    <property type="entry name" value="Tetraspanin_EC2_sf"/>
</dbReference>
<organism evidence="6 7">
    <name type="scientific">Schistosoma mattheei</name>
    <dbReference type="NCBI Taxonomy" id="31246"/>
    <lineage>
        <taxon>Eukaryota</taxon>
        <taxon>Metazoa</taxon>
        <taxon>Spiralia</taxon>
        <taxon>Lophotrochozoa</taxon>
        <taxon>Platyhelminthes</taxon>
        <taxon>Trematoda</taxon>
        <taxon>Digenea</taxon>
        <taxon>Strigeidida</taxon>
        <taxon>Schistosomatoidea</taxon>
        <taxon>Schistosomatidae</taxon>
        <taxon>Schistosoma</taxon>
    </lineage>
</organism>